<dbReference type="PANTHER" id="PTHR15503:SF22">
    <property type="entry name" value="TRANSPOSON TY3-I GAG POLYPROTEIN"/>
    <property type="match status" value="1"/>
</dbReference>
<dbReference type="KEGG" id="emc:129344473"/>
<feature type="compositionally biased region" description="Pro residues" evidence="2">
    <location>
        <begin position="156"/>
        <end position="173"/>
    </location>
</feature>
<feature type="compositionally biased region" description="Low complexity" evidence="2">
    <location>
        <begin position="264"/>
        <end position="275"/>
    </location>
</feature>
<dbReference type="RefSeq" id="XP_054857093.1">
    <property type="nucleotide sequence ID" value="XM_055001118.1"/>
</dbReference>
<sequence>MAKGWMASAAEEQEHPRETLEVTSASEDWAPGISGDDAEEVDRQQHDWEETLLQPEQTMPAEEEEVEYGTPAHYRRLEGRLDDMEGDLAQAVYLIGLLVQCEGSTRPVSQARGAGGAHRRAQPPPALPAPGPQTPVQAQPGPQQPVPLPATQVPQPQQPPPPSLALTPQPLPQQLPVQLAPAPQPLLPPVQPVPALLPVPPLPPPVLPVPAPQPLPQLPVPGPLPQPPAGQLGPPRRPARPGRQAPGGPARPAHRPQQIPGRVPAPLRPQLQQPPQFGPPPLAQGRQGGAELPMGWIKLEATFDGDTHKLGFFVVQALQVFNRWGYLFLDEESRVTHLASRLEGRAAEWYVTLYYSGAPELNTLQDFIATLRAKYEDPLEEERTRTELQTLRQGSQPVREYAAKFRQLAAKCPHCEEGTKIVMFRNGMNPRLLNPALMQDDPPTLMGWIQLACEVENRTQVVRLVEQQQAMGYRRPPPVARGAHGVPPVRGARETRWRQDLCLQCGNSGHFAAECPF</sequence>
<keyword evidence="1" id="KW-0863">Zinc-finger</keyword>
<dbReference type="SUPFAM" id="SSF57756">
    <property type="entry name" value="Retrovirus zinc finger-like domains"/>
    <property type="match status" value="1"/>
</dbReference>
<gene>
    <name evidence="5" type="primary">LOC129344473</name>
</gene>
<feature type="compositionally biased region" description="Pro residues" evidence="2">
    <location>
        <begin position="213"/>
        <end position="228"/>
    </location>
</feature>
<feature type="region of interest" description="Disordered" evidence="2">
    <location>
        <begin position="1"/>
        <end position="44"/>
    </location>
</feature>
<dbReference type="PROSITE" id="PS50158">
    <property type="entry name" value="ZF_CCHC"/>
    <property type="match status" value="1"/>
</dbReference>
<keyword evidence="1" id="KW-0862">Zinc</keyword>
<dbReference type="PANTHER" id="PTHR15503">
    <property type="entry name" value="LDOC1 RELATED"/>
    <property type="match status" value="1"/>
</dbReference>
<dbReference type="GeneID" id="129344473"/>
<reference evidence="5" key="1">
    <citation type="submission" date="2025-08" db="UniProtKB">
        <authorList>
            <consortium name="RefSeq"/>
        </authorList>
    </citation>
    <scope>IDENTIFICATION</scope>
    <source>
        <tissue evidence="5">Blood</tissue>
    </source>
</reference>
<evidence type="ECO:0000313" key="5">
    <source>
        <dbReference type="RefSeq" id="XP_054857093.1"/>
    </source>
</evidence>
<keyword evidence="1" id="KW-0479">Metal-binding</keyword>
<feature type="region of interest" description="Disordered" evidence="2">
    <location>
        <begin position="213"/>
        <end position="289"/>
    </location>
</feature>
<protein>
    <submittedName>
        <fullName evidence="5">Formin-1-like</fullName>
    </submittedName>
</protein>
<dbReference type="AlphaFoldDB" id="A0AA97KHG1"/>
<feature type="compositionally biased region" description="Pro residues" evidence="2">
    <location>
        <begin position="122"/>
        <end position="133"/>
    </location>
</feature>
<organism evidence="4 5">
    <name type="scientific">Eublepharis macularius</name>
    <name type="common">Leopard gecko</name>
    <name type="synonym">Cyrtodactylus macularius</name>
    <dbReference type="NCBI Taxonomy" id="481883"/>
    <lineage>
        <taxon>Eukaryota</taxon>
        <taxon>Metazoa</taxon>
        <taxon>Chordata</taxon>
        <taxon>Craniata</taxon>
        <taxon>Vertebrata</taxon>
        <taxon>Euteleostomi</taxon>
        <taxon>Lepidosauria</taxon>
        <taxon>Squamata</taxon>
        <taxon>Bifurcata</taxon>
        <taxon>Gekkota</taxon>
        <taxon>Eublepharidae</taxon>
        <taxon>Eublepharinae</taxon>
        <taxon>Eublepharis</taxon>
    </lineage>
</organism>
<evidence type="ECO:0000256" key="2">
    <source>
        <dbReference type="SAM" id="MobiDB-lite"/>
    </source>
</evidence>
<evidence type="ECO:0000259" key="3">
    <source>
        <dbReference type="PROSITE" id="PS50158"/>
    </source>
</evidence>
<evidence type="ECO:0000256" key="1">
    <source>
        <dbReference type="PROSITE-ProRule" id="PRU00047"/>
    </source>
</evidence>
<feature type="region of interest" description="Disordered" evidence="2">
    <location>
        <begin position="107"/>
        <end position="191"/>
    </location>
</feature>
<feature type="compositionally biased region" description="Low complexity" evidence="2">
    <location>
        <begin position="241"/>
        <end position="257"/>
    </location>
</feature>
<dbReference type="GO" id="GO:0003676">
    <property type="term" value="F:nucleic acid binding"/>
    <property type="evidence" value="ECO:0007669"/>
    <property type="project" value="InterPro"/>
</dbReference>
<name>A0AA97KHG1_EUBMA</name>
<dbReference type="InterPro" id="IPR032567">
    <property type="entry name" value="RTL1-rel"/>
</dbReference>
<dbReference type="InterPro" id="IPR001878">
    <property type="entry name" value="Znf_CCHC"/>
</dbReference>
<feature type="domain" description="CCHC-type" evidence="3">
    <location>
        <begin position="502"/>
        <end position="516"/>
    </location>
</feature>
<dbReference type="Pfam" id="PF03732">
    <property type="entry name" value="Retrotrans_gag"/>
    <property type="match status" value="1"/>
</dbReference>
<dbReference type="GO" id="GO:0008270">
    <property type="term" value="F:zinc ion binding"/>
    <property type="evidence" value="ECO:0007669"/>
    <property type="project" value="UniProtKB-KW"/>
</dbReference>
<keyword evidence="4" id="KW-1185">Reference proteome</keyword>
<feature type="compositionally biased region" description="Pro residues" evidence="2">
    <location>
        <begin position="182"/>
        <end position="191"/>
    </location>
</feature>
<accession>A0AA97KHG1</accession>
<evidence type="ECO:0000313" key="4">
    <source>
        <dbReference type="Proteomes" id="UP001190640"/>
    </source>
</evidence>
<dbReference type="InterPro" id="IPR005162">
    <property type="entry name" value="Retrotrans_gag_dom"/>
</dbReference>
<dbReference type="Proteomes" id="UP001190640">
    <property type="component" value="Chromosome 17"/>
</dbReference>
<dbReference type="InterPro" id="IPR036875">
    <property type="entry name" value="Znf_CCHC_sf"/>
</dbReference>
<proteinExistence type="predicted"/>